<reference evidence="3" key="1">
    <citation type="submission" date="2016-05" db="EMBL/GenBank/DDBJ databases">
        <title>Comparative genomics of biotechnologically important yeasts.</title>
        <authorList>
            <consortium name="DOE Joint Genome Institute"/>
            <person name="Riley R."/>
            <person name="Haridas S."/>
            <person name="Wolfe K.H."/>
            <person name="Lopes M.R."/>
            <person name="Hittinger C.T."/>
            <person name="Goker M."/>
            <person name="Salamov A."/>
            <person name="Wisecaver J."/>
            <person name="Long T.M."/>
            <person name="Aerts A.L."/>
            <person name="Barry K."/>
            <person name="Choi C."/>
            <person name="Clum A."/>
            <person name="Coughlan A.Y."/>
            <person name="Deshpande S."/>
            <person name="Douglass A.P."/>
            <person name="Hanson S.J."/>
            <person name="Klenk H.-P."/>
            <person name="Labutti K."/>
            <person name="Lapidus A."/>
            <person name="Lindquist E."/>
            <person name="Lipzen A."/>
            <person name="Meier-Kolthoff J.P."/>
            <person name="Ohm R.A."/>
            <person name="Otillar R.P."/>
            <person name="Pangilinan J."/>
            <person name="Peng Y."/>
            <person name="Rokas A."/>
            <person name="Rosa C.A."/>
            <person name="Scheuner C."/>
            <person name="Sibirny A.A."/>
            <person name="Slot J.C."/>
            <person name="Stielow J.B."/>
            <person name="Sun H."/>
            <person name="Kurtzman C.P."/>
            <person name="Blackwell M."/>
            <person name="Grigoriev I.V."/>
            <person name="Jeffries T.W."/>
        </authorList>
    </citation>
    <scope>NUCLEOTIDE SEQUENCE [LARGE SCALE GENOMIC DNA]</scope>
    <source>
        <strain evidence="3">DSM 1968</strain>
    </source>
</reference>
<evidence type="ECO:0000313" key="2">
    <source>
        <dbReference type="EMBL" id="ODV63356.1"/>
    </source>
</evidence>
<gene>
    <name evidence="2" type="ORF">ASCRUDRAFT_83321</name>
</gene>
<keyword evidence="3" id="KW-1185">Reference proteome</keyword>
<dbReference type="RefSeq" id="XP_020049663.1">
    <property type="nucleotide sequence ID" value="XM_020194838.1"/>
</dbReference>
<dbReference type="EMBL" id="KV454475">
    <property type="protein sequence ID" value="ODV63356.1"/>
    <property type="molecule type" value="Genomic_DNA"/>
</dbReference>
<proteinExistence type="predicted"/>
<dbReference type="InParanoid" id="A0A1D2VP30"/>
<protein>
    <submittedName>
        <fullName evidence="2">Uncharacterized protein</fullName>
    </submittedName>
</protein>
<organism evidence="2 3">
    <name type="scientific">Ascoidea rubescens DSM 1968</name>
    <dbReference type="NCBI Taxonomy" id="1344418"/>
    <lineage>
        <taxon>Eukaryota</taxon>
        <taxon>Fungi</taxon>
        <taxon>Dikarya</taxon>
        <taxon>Ascomycota</taxon>
        <taxon>Saccharomycotina</taxon>
        <taxon>Saccharomycetes</taxon>
        <taxon>Ascoideaceae</taxon>
        <taxon>Ascoidea</taxon>
    </lineage>
</organism>
<dbReference type="Proteomes" id="UP000095038">
    <property type="component" value="Unassembled WGS sequence"/>
</dbReference>
<dbReference type="GeneID" id="30968474"/>
<dbReference type="AlphaFoldDB" id="A0A1D2VP30"/>
<evidence type="ECO:0000313" key="3">
    <source>
        <dbReference type="Proteomes" id="UP000095038"/>
    </source>
</evidence>
<name>A0A1D2VP30_9ASCO</name>
<accession>A0A1D2VP30</accession>
<feature type="region of interest" description="Disordered" evidence="1">
    <location>
        <begin position="85"/>
        <end position="121"/>
    </location>
</feature>
<evidence type="ECO:0000256" key="1">
    <source>
        <dbReference type="SAM" id="MobiDB-lite"/>
    </source>
</evidence>
<sequence length="209" mass="24224">MFKSRLNLFRNVPCPAQNCTLVNCLFYHGDTALIEHNQPDEIEGIKIKKQNYWVEELNEVTERRKKVDQKIKLLNLQKKLAAQATDSVSASDSPKRPLPIDSKSDTNNPQHKNEKKLKLSKPVPDAKFLTPRNILPVGPAPVDIRLNLLKLLHKYYIILNPDCKNPNTICIEKEYEYATKYKSSKLSYLNEFKAYIFQLSKKINQNKKK</sequence>